<organism evidence="3 4">
    <name type="scientific">Panaeolus cyanescens</name>
    <dbReference type="NCBI Taxonomy" id="181874"/>
    <lineage>
        <taxon>Eukaryota</taxon>
        <taxon>Fungi</taxon>
        <taxon>Dikarya</taxon>
        <taxon>Basidiomycota</taxon>
        <taxon>Agaricomycotina</taxon>
        <taxon>Agaricomycetes</taxon>
        <taxon>Agaricomycetidae</taxon>
        <taxon>Agaricales</taxon>
        <taxon>Agaricineae</taxon>
        <taxon>Galeropsidaceae</taxon>
        <taxon>Panaeolus</taxon>
    </lineage>
</organism>
<dbReference type="InParanoid" id="A0A409YIH3"/>
<keyword evidence="1" id="KW-0677">Repeat</keyword>
<evidence type="ECO:0000313" key="4">
    <source>
        <dbReference type="Proteomes" id="UP000284842"/>
    </source>
</evidence>
<dbReference type="Proteomes" id="UP000284842">
    <property type="component" value="Unassembled WGS sequence"/>
</dbReference>
<dbReference type="PANTHER" id="PTHR10039">
    <property type="entry name" value="AMELOGENIN"/>
    <property type="match status" value="1"/>
</dbReference>
<comment type="caution">
    <text evidence="3">The sequence shown here is derived from an EMBL/GenBank/DDBJ whole genome shotgun (WGS) entry which is preliminary data.</text>
</comment>
<dbReference type="EMBL" id="NHTK01001144">
    <property type="protein sequence ID" value="PPR02788.1"/>
    <property type="molecule type" value="Genomic_DNA"/>
</dbReference>
<dbReference type="OrthoDB" id="5967843at2759"/>
<evidence type="ECO:0000313" key="3">
    <source>
        <dbReference type="EMBL" id="PPR02788.1"/>
    </source>
</evidence>
<dbReference type="Pfam" id="PF24883">
    <property type="entry name" value="NPHP3_N"/>
    <property type="match status" value="1"/>
</dbReference>
<reference evidence="3 4" key="1">
    <citation type="journal article" date="2018" name="Evol. Lett.">
        <title>Horizontal gene cluster transfer increased hallucinogenic mushroom diversity.</title>
        <authorList>
            <person name="Reynolds H.T."/>
            <person name="Vijayakumar V."/>
            <person name="Gluck-Thaler E."/>
            <person name="Korotkin H.B."/>
            <person name="Matheny P.B."/>
            <person name="Slot J.C."/>
        </authorList>
    </citation>
    <scope>NUCLEOTIDE SEQUENCE [LARGE SCALE GENOMIC DNA]</scope>
    <source>
        <strain evidence="3 4">2629</strain>
    </source>
</reference>
<dbReference type="Gene3D" id="3.40.50.300">
    <property type="entry name" value="P-loop containing nucleotide triphosphate hydrolases"/>
    <property type="match status" value="1"/>
</dbReference>
<keyword evidence="4" id="KW-1185">Reference proteome</keyword>
<dbReference type="PANTHER" id="PTHR10039:SF14">
    <property type="entry name" value="NACHT DOMAIN-CONTAINING PROTEIN"/>
    <property type="match status" value="1"/>
</dbReference>
<protein>
    <recommendedName>
        <fullName evidence="2">Nephrocystin 3-like N-terminal domain-containing protein</fullName>
    </recommendedName>
</protein>
<dbReference type="STRING" id="181874.A0A409YIH3"/>
<feature type="domain" description="Nephrocystin 3-like N-terminal" evidence="2">
    <location>
        <begin position="83"/>
        <end position="244"/>
    </location>
</feature>
<gene>
    <name evidence="3" type="ORF">CVT24_002256</name>
</gene>
<evidence type="ECO:0000259" key="2">
    <source>
        <dbReference type="Pfam" id="PF24883"/>
    </source>
</evidence>
<dbReference type="InterPro" id="IPR056884">
    <property type="entry name" value="NPHP3-like_N"/>
</dbReference>
<dbReference type="InterPro" id="IPR027417">
    <property type="entry name" value="P-loop_NTPase"/>
</dbReference>
<evidence type="ECO:0000256" key="1">
    <source>
        <dbReference type="ARBA" id="ARBA00022737"/>
    </source>
</evidence>
<dbReference type="SUPFAM" id="SSF52540">
    <property type="entry name" value="P-loop containing nucleoside triphosphate hydrolases"/>
    <property type="match status" value="1"/>
</dbReference>
<dbReference type="AlphaFoldDB" id="A0A409YIH3"/>
<name>A0A409YIH3_9AGAR</name>
<proteinExistence type="predicted"/>
<accession>A0A409YIH3</accession>
<sequence>MGNALTTGNNKVLVNNPNFNFQTFVNQQNLSPALEKLSNHICTSAFHNSDEFDPVKCHPGTRVSILSLLEEWALTKALNAEDGITPMIWLHGTAGVGKTAIAKSFAERLDSLGRLAASFFFWRADPGRSDDTNFVSTLAYQLALSIPPLRSHIEDAIASDPAIFGRTPKIQVDSLILKPLRCLTDYNPDLDVHSLPNVLIIDGLDECGGLNQNRIQFQRRAFEIIHSLTLQQDLFPFRVLVLSRVNQHIRILFEGPDMRDMSRSIFLEEGLVPVSDIELYIDAQFNAIKTSHPDRASLPEIWPEYRISNRLARCANGQFIFAATVMGFIADLNHRPSKQLELVVNDLMWKDSPEGFTVFKPLYSLYRHVIDSVIPSSRKAAFDVISFHIAHASESDFYSRIRIPDVEDLLGFREGDLRHCLRDFEAIFSLELMEGSQDVYYLEFKHTTFIDFLFDEEHAGDWYIDLYAVKEKYAMMDMEMFEKGQALSIETQTYWFYCLQNALQRVIGPHSGRPRSTERVVPTMWIDKWKNLWKYDVGLLFLQRSGCRAGALVRVLLDTFCVTATWDRVSLDWSPDYVNVWDEVVLAFCSFFNKKMKPYEKHGLLYALLLTYVYDWTIPTSVFPSFPRGIVHATQRSYNSKYDWTPDSYCSFLREYIKAKIQDDLELRTIDQNSLQLLDSPHNNPNTCWLLTIVPLFYLSSFGPKQDEDSFPLGHLPNDDALLRALTVIYEVWSLKGIFMEVWPWFDIIVSLCCNQNEKTLDMVNSDDFPLDMKRDIAVFCPWVTPPPGTDEPPSHKLSESDSSELDDFIAEISRCRRIPAFMFRTRWLPRYILL</sequence>